<keyword evidence="2" id="KW-0560">Oxidoreductase</keyword>
<dbReference type="Pfam" id="PF00881">
    <property type="entry name" value="Nitroreductase"/>
    <property type="match status" value="1"/>
</dbReference>
<evidence type="ECO:0000256" key="2">
    <source>
        <dbReference type="ARBA" id="ARBA00023002"/>
    </source>
</evidence>
<keyword evidence="3" id="KW-1133">Transmembrane helix</keyword>
<reference evidence="5 6" key="1">
    <citation type="submission" date="2014-07" db="EMBL/GenBank/DDBJ databases">
        <authorList>
            <person name="McCorrison J."/>
            <person name="Sanka R."/>
            <person name="Torralba M."/>
            <person name="Gillis M."/>
            <person name="Haft D.H."/>
            <person name="Methe B."/>
            <person name="Sutton G."/>
            <person name="Nelson K.E."/>
        </authorList>
    </citation>
    <scope>NUCLEOTIDE SEQUENCE [LARGE SCALE GENOMIC DNA]</scope>
    <source>
        <strain evidence="5 6">DNF00853</strain>
    </source>
</reference>
<keyword evidence="3" id="KW-0472">Membrane</keyword>
<protein>
    <submittedName>
        <fullName evidence="5">Nitroreductase</fullName>
    </submittedName>
</protein>
<dbReference type="PANTHER" id="PTHR43673">
    <property type="entry name" value="NAD(P)H NITROREDUCTASE YDGI-RELATED"/>
    <property type="match status" value="1"/>
</dbReference>
<dbReference type="GO" id="GO:0016491">
    <property type="term" value="F:oxidoreductase activity"/>
    <property type="evidence" value="ECO:0007669"/>
    <property type="project" value="UniProtKB-KW"/>
</dbReference>
<dbReference type="Proteomes" id="UP000029556">
    <property type="component" value="Unassembled WGS sequence"/>
</dbReference>
<keyword evidence="3" id="KW-0812">Transmembrane</keyword>
<dbReference type="RefSeq" id="WP_036874749.1">
    <property type="nucleotide sequence ID" value="NZ_JRNN01000095.1"/>
</dbReference>
<dbReference type="SUPFAM" id="SSF55469">
    <property type="entry name" value="FMN-dependent nitroreductase-like"/>
    <property type="match status" value="1"/>
</dbReference>
<evidence type="ECO:0000259" key="4">
    <source>
        <dbReference type="Pfam" id="PF00881"/>
    </source>
</evidence>
<dbReference type="Gene3D" id="3.40.109.10">
    <property type="entry name" value="NADH Oxidase"/>
    <property type="match status" value="1"/>
</dbReference>
<dbReference type="PANTHER" id="PTHR43673:SF10">
    <property type="entry name" value="NADH DEHYDROGENASE_NAD(P)H NITROREDUCTASE XCC3605-RELATED"/>
    <property type="match status" value="1"/>
</dbReference>
<sequence>MSLQDILNHRRAIRHFDPAKPLDTARVRHCLELAALAPTSSNMQLWECYHVTQPKVLKKLTHALLDQQTAETAQQMVVFVTRRDKHRAHAKAVKAFEIENVMQNSPKEKQAKRIKKWQVYYDFVMPLFYTRFFWLLGLFRKLLAQTIGLFRPIVKQVTEGDTRITVHKSCALVVQTFMLAMSEEGYDTCPVEGFDSWLVKKALGLPYHTEINMVITCGIRLPDGVRSERYRLPFEQVYHQV</sequence>
<proteinExistence type="inferred from homology"/>
<feature type="transmembrane region" description="Helical" evidence="3">
    <location>
        <begin position="119"/>
        <end position="139"/>
    </location>
</feature>
<accession>A0A095ZFG9</accession>
<comment type="caution">
    <text evidence="5">The sequence shown here is derived from an EMBL/GenBank/DDBJ whole genome shotgun (WGS) entry which is preliminary data.</text>
</comment>
<dbReference type="OrthoDB" id="9809288at2"/>
<name>A0A095ZFG9_9BACT</name>
<organism evidence="5 6">
    <name type="scientific">Hoylesella buccalis DNF00853</name>
    <dbReference type="NCBI Taxonomy" id="1401074"/>
    <lineage>
        <taxon>Bacteria</taxon>
        <taxon>Pseudomonadati</taxon>
        <taxon>Bacteroidota</taxon>
        <taxon>Bacteroidia</taxon>
        <taxon>Bacteroidales</taxon>
        <taxon>Prevotellaceae</taxon>
        <taxon>Hoylesella</taxon>
    </lineage>
</organism>
<evidence type="ECO:0000313" key="6">
    <source>
        <dbReference type="Proteomes" id="UP000029556"/>
    </source>
</evidence>
<evidence type="ECO:0000256" key="1">
    <source>
        <dbReference type="ARBA" id="ARBA00007118"/>
    </source>
</evidence>
<evidence type="ECO:0000256" key="3">
    <source>
        <dbReference type="SAM" id="Phobius"/>
    </source>
</evidence>
<evidence type="ECO:0000313" key="5">
    <source>
        <dbReference type="EMBL" id="KGF33121.1"/>
    </source>
</evidence>
<dbReference type="AlphaFoldDB" id="A0A095ZFG9"/>
<feature type="domain" description="Nitroreductase" evidence="4">
    <location>
        <begin position="9"/>
        <end position="218"/>
    </location>
</feature>
<comment type="similarity">
    <text evidence="1">Belongs to the nitroreductase family.</text>
</comment>
<gene>
    <name evidence="5" type="ORF">HMPREF2137_11930</name>
</gene>
<dbReference type="EMBL" id="JRNN01000095">
    <property type="protein sequence ID" value="KGF33121.1"/>
    <property type="molecule type" value="Genomic_DNA"/>
</dbReference>
<dbReference type="InterPro" id="IPR000415">
    <property type="entry name" value="Nitroreductase-like"/>
</dbReference>
<dbReference type="InterPro" id="IPR029479">
    <property type="entry name" value="Nitroreductase"/>
</dbReference>